<keyword evidence="1" id="KW-0812">Transmembrane</keyword>
<reference evidence="2 3" key="1">
    <citation type="journal article" date="2015" name="Nature">
        <title>rRNA introns, odd ribosomes, and small enigmatic genomes across a large radiation of phyla.</title>
        <authorList>
            <person name="Brown C.T."/>
            <person name="Hug L.A."/>
            <person name="Thomas B.C."/>
            <person name="Sharon I."/>
            <person name="Castelle C.J."/>
            <person name="Singh A."/>
            <person name="Wilkins M.J."/>
            <person name="Williams K.H."/>
            <person name="Banfield J.F."/>
        </authorList>
    </citation>
    <scope>NUCLEOTIDE SEQUENCE [LARGE SCALE GENOMIC DNA]</scope>
</reference>
<accession>A0A0G0WXQ0</accession>
<evidence type="ECO:0000313" key="3">
    <source>
        <dbReference type="Proteomes" id="UP000034163"/>
    </source>
</evidence>
<evidence type="ECO:0000256" key="1">
    <source>
        <dbReference type="SAM" id="Phobius"/>
    </source>
</evidence>
<proteinExistence type="predicted"/>
<name>A0A0G0WXQ0_UNCKA</name>
<organism evidence="2 3">
    <name type="scientific">candidate division WWE3 bacterium GW2011_GWB1_41_6</name>
    <dbReference type="NCBI Taxonomy" id="1619112"/>
    <lineage>
        <taxon>Bacteria</taxon>
        <taxon>Katanobacteria</taxon>
    </lineage>
</organism>
<protein>
    <submittedName>
        <fullName evidence="2">Uncharacterized protein</fullName>
    </submittedName>
</protein>
<keyword evidence="1" id="KW-0472">Membrane</keyword>
<dbReference type="Proteomes" id="UP000034163">
    <property type="component" value="Unassembled WGS sequence"/>
</dbReference>
<evidence type="ECO:0000313" key="2">
    <source>
        <dbReference type="EMBL" id="KKS17529.1"/>
    </source>
</evidence>
<dbReference type="AlphaFoldDB" id="A0A0G0WXQ0"/>
<feature type="transmembrane region" description="Helical" evidence="1">
    <location>
        <begin position="12"/>
        <end position="30"/>
    </location>
</feature>
<dbReference type="EMBL" id="LCBS01000001">
    <property type="protein sequence ID" value="KKS17529.1"/>
    <property type="molecule type" value="Genomic_DNA"/>
</dbReference>
<comment type="caution">
    <text evidence="2">The sequence shown here is derived from an EMBL/GenBank/DDBJ whole genome shotgun (WGS) entry which is preliminary data.</text>
</comment>
<keyword evidence="1" id="KW-1133">Transmembrane helix</keyword>
<gene>
    <name evidence="2" type="ORF">UU72_C0001G0013</name>
</gene>
<sequence length="256" mass="28947">MKHGKQNGYINVGFIAVLIAILISGSYFILNKPHVGDISIKFENVTYYPVEQLPYNKGIFIVASTRENKECSPFVGATCYAFYKQGTKISNLGEIADYSSVEERSSKLFIYTMFSEGLGSTARLLGVDKAGASLKEEVRYDYIGMYIPEGLKDDVKRQCPEYETFEIGIYTMTKPNLVLNLVQCGKDRIMITDEKEVYITKNLDEPSPFYDESVFTSTKKILTKNQESSGESYFYISTKYVIVDPDVKNVQIVSKL</sequence>